<comment type="caution">
    <text evidence="1">The sequence shown here is derived from an EMBL/GenBank/DDBJ whole genome shotgun (WGS) entry which is preliminary data.</text>
</comment>
<organism evidence="1 2">
    <name type="scientific">Archangium violaceum Cb vi76</name>
    <dbReference type="NCBI Taxonomy" id="1406225"/>
    <lineage>
        <taxon>Bacteria</taxon>
        <taxon>Pseudomonadati</taxon>
        <taxon>Myxococcota</taxon>
        <taxon>Myxococcia</taxon>
        <taxon>Myxococcales</taxon>
        <taxon>Cystobacterineae</taxon>
        <taxon>Archangiaceae</taxon>
        <taxon>Archangium</taxon>
    </lineage>
</organism>
<proteinExistence type="predicted"/>
<reference evidence="1 2" key="1">
    <citation type="submission" date="2014-07" db="EMBL/GenBank/DDBJ databases">
        <title>Draft Genome Sequence of Gephyronic Acid Producer, Cystobacter violaceus Strain Cb vi76.</title>
        <authorList>
            <person name="Stevens D.C."/>
            <person name="Young J."/>
            <person name="Carmichael R."/>
            <person name="Tan J."/>
            <person name="Taylor R.E."/>
        </authorList>
    </citation>
    <scope>NUCLEOTIDE SEQUENCE [LARGE SCALE GENOMIC DNA]</scope>
    <source>
        <strain evidence="1 2">Cb vi76</strain>
    </source>
</reference>
<evidence type="ECO:0000313" key="2">
    <source>
        <dbReference type="Proteomes" id="UP000028547"/>
    </source>
</evidence>
<protein>
    <recommendedName>
        <fullName evidence="3">HNH domain-containing protein</fullName>
    </recommendedName>
</protein>
<dbReference type="Proteomes" id="UP000028547">
    <property type="component" value="Unassembled WGS sequence"/>
</dbReference>
<name>A0A084SZP6_9BACT</name>
<dbReference type="AlphaFoldDB" id="A0A084SZP6"/>
<gene>
    <name evidence="1" type="ORF">Q664_06135</name>
</gene>
<dbReference type="EMBL" id="JPMI01000033">
    <property type="protein sequence ID" value="KFA93931.1"/>
    <property type="molecule type" value="Genomic_DNA"/>
</dbReference>
<dbReference type="Gene3D" id="1.10.30.50">
    <property type="match status" value="1"/>
</dbReference>
<dbReference type="RefSeq" id="WP_043390811.1">
    <property type="nucleotide sequence ID" value="NZ_JPMI01000033.1"/>
</dbReference>
<evidence type="ECO:0000313" key="1">
    <source>
        <dbReference type="EMBL" id="KFA93931.1"/>
    </source>
</evidence>
<evidence type="ECO:0008006" key="3">
    <source>
        <dbReference type="Google" id="ProtNLM"/>
    </source>
</evidence>
<sequence length="288" mass="32767">MMSLRVCADPPLTRFDAIATAKESPRRERLLEFKELVASEYAAYQNACPDLAPMPLLPLDAQARGDLLHCYQGETQPLEHLKALIRAMQAPEQIAVCQYCALNAPGTFDHYLPESLYPQFSVYALNLMPCCGDCNQKRSTAWRNSQGERRHVHLYSDVIDQGVQVLFAEISVAETPLATFRLELGAVHTHPFYQLLRRHFTQLGLLKRYQDASFARLNEHHRTIHVLGQYSGRKGCLRVLREQLAEDRRVLGPHNWKVALLQAVLETPEFIQFALDTSPSRENEKDGT</sequence>
<accession>A0A084SZP6</accession>